<sequence>MVARTAVAVVFLVAVVVGAVIGVLEAVEICNMTEDGLMACKPSVTNPNPADPSPECCKAIAGADLKCLCSYRESVFLPSFGIDPTLAIALPAKCNLPPPPC</sequence>
<accession>A0ACB8Y5Y7</accession>
<keyword evidence="2" id="KW-1185">Reference proteome</keyword>
<comment type="caution">
    <text evidence="1">The sequence shown here is derived from an EMBL/GenBank/DDBJ whole genome shotgun (WGS) entry which is preliminary data.</text>
</comment>
<organism evidence="1 2">
    <name type="scientific">Arctium lappa</name>
    <name type="common">Greater burdock</name>
    <name type="synonym">Lappa major</name>
    <dbReference type="NCBI Taxonomy" id="4217"/>
    <lineage>
        <taxon>Eukaryota</taxon>
        <taxon>Viridiplantae</taxon>
        <taxon>Streptophyta</taxon>
        <taxon>Embryophyta</taxon>
        <taxon>Tracheophyta</taxon>
        <taxon>Spermatophyta</taxon>
        <taxon>Magnoliopsida</taxon>
        <taxon>eudicotyledons</taxon>
        <taxon>Gunneridae</taxon>
        <taxon>Pentapetalae</taxon>
        <taxon>asterids</taxon>
        <taxon>campanulids</taxon>
        <taxon>Asterales</taxon>
        <taxon>Asteraceae</taxon>
        <taxon>Carduoideae</taxon>
        <taxon>Cardueae</taxon>
        <taxon>Arctiinae</taxon>
        <taxon>Arctium</taxon>
    </lineage>
</organism>
<gene>
    <name evidence="1" type="ORF">L6452_37974</name>
</gene>
<name>A0ACB8Y5Y7_ARCLA</name>
<protein>
    <submittedName>
        <fullName evidence="1">Uncharacterized protein</fullName>
    </submittedName>
</protein>
<dbReference type="EMBL" id="CM042060">
    <property type="protein sequence ID" value="KAI3678673.1"/>
    <property type="molecule type" value="Genomic_DNA"/>
</dbReference>
<proteinExistence type="predicted"/>
<evidence type="ECO:0000313" key="1">
    <source>
        <dbReference type="EMBL" id="KAI3678673.1"/>
    </source>
</evidence>
<dbReference type="Proteomes" id="UP001055879">
    <property type="component" value="Linkage Group LG14"/>
</dbReference>
<reference evidence="2" key="1">
    <citation type="journal article" date="2022" name="Mol. Ecol. Resour.">
        <title>The genomes of chicory, endive, great burdock and yacon provide insights into Asteraceae palaeo-polyploidization history and plant inulin production.</title>
        <authorList>
            <person name="Fan W."/>
            <person name="Wang S."/>
            <person name="Wang H."/>
            <person name="Wang A."/>
            <person name="Jiang F."/>
            <person name="Liu H."/>
            <person name="Zhao H."/>
            <person name="Xu D."/>
            <person name="Zhang Y."/>
        </authorList>
    </citation>
    <scope>NUCLEOTIDE SEQUENCE [LARGE SCALE GENOMIC DNA]</scope>
    <source>
        <strain evidence="2">cv. Niubang</strain>
    </source>
</reference>
<evidence type="ECO:0000313" key="2">
    <source>
        <dbReference type="Proteomes" id="UP001055879"/>
    </source>
</evidence>
<reference evidence="1 2" key="2">
    <citation type="journal article" date="2022" name="Mol. Ecol. Resour.">
        <title>The genomes of chicory, endive, great burdock and yacon provide insights into Asteraceae paleo-polyploidization history and plant inulin production.</title>
        <authorList>
            <person name="Fan W."/>
            <person name="Wang S."/>
            <person name="Wang H."/>
            <person name="Wang A."/>
            <person name="Jiang F."/>
            <person name="Liu H."/>
            <person name="Zhao H."/>
            <person name="Xu D."/>
            <person name="Zhang Y."/>
        </authorList>
    </citation>
    <scope>NUCLEOTIDE SEQUENCE [LARGE SCALE GENOMIC DNA]</scope>
    <source>
        <strain evidence="2">cv. Niubang</strain>
    </source>
</reference>